<comment type="caution">
    <text evidence="2">The sequence shown here is derived from an EMBL/GenBank/DDBJ whole genome shotgun (WGS) entry which is preliminary data.</text>
</comment>
<dbReference type="InterPro" id="IPR000758">
    <property type="entry name" value="Enterovir_OMP"/>
</dbReference>
<evidence type="ECO:0000313" key="2">
    <source>
        <dbReference type="EMBL" id="MBZ7987794.1"/>
    </source>
</evidence>
<keyword evidence="1" id="KW-0732">Signal</keyword>
<accession>A0ABS7WSQ1</accession>
<sequence length="201" mass="21919">MKKTLLSLSVLAALSTSAMATNLVDFSLFAGSNSLEDAKSSYGVDLKYMNYADSDAALVYGAELNFTNVKFEAKYSNFTDKYNAKLFMPSVAAGYGLDIDGLKLNFLGHVGLARFSSEGYSKTEAMLKAGIDTIKTFNEFLVGAELYYNYVGGDFLENNSGLDAKIKAGYFINENINVNLFVGHNTIFKNTAYGLGLGYKF</sequence>
<keyword evidence="3" id="KW-1185">Reference proteome</keyword>
<protein>
    <recommendedName>
        <fullName evidence="4">Outer membrane protein beta-barrel domain-containing protein</fullName>
    </recommendedName>
</protein>
<feature type="signal peptide" evidence="1">
    <location>
        <begin position="1"/>
        <end position="20"/>
    </location>
</feature>
<dbReference type="Proteomes" id="UP000786183">
    <property type="component" value="Unassembled WGS sequence"/>
</dbReference>
<evidence type="ECO:0000256" key="1">
    <source>
        <dbReference type="SAM" id="SignalP"/>
    </source>
</evidence>
<evidence type="ECO:0008006" key="4">
    <source>
        <dbReference type="Google" id="ProtNLM"/>
    </source>
</evidence>
<dbReference type="RefSeq" id="WP_224325457.1">
    <property type="nucleotide sequence ID" value="NZ_JACGBB010000015.1"/>
</dbReference>
<proteinExistence type="predicted"/>
<dbReference type="PROSITE" id="PS00695">
    <property type="entry name" value="ENT_VIR_OMP_2"/>
    <property type="match status" value="1"/>
</dbReference>
<dbReference type="EMBL" id="JACGBB010000015">
    <property type="protein sequence ID" value="MBZ7987794.1"/>
    <property type="molecule type" value="Genomic_DNA"/>
</dbReference>
<organism evidence="2 3">
    <name type="scientific">Campylobacter canadensis</name>
    <dbReference type="NCBI Taxonomy" id="449520"/>
    <lineage>
        <taxon>Bacteria</taxon>
        <taxon>Pseudomonadati</taxon>
        <taxon>Campylobacterota</taxon>
        <taxon>Epsilonproteobacteria</taxon>
        <taxon>Campylobacterales</taxon>
        <taxon>Campylobacteraceae</taxon>
        <taxon>Campylobacter</taxon>
    </lineage>
</organism>
<feature type="chain" id="PRO_5046033250" description="Outer membrane protein beta-barrel domain-containing protein" evidence="1">
    <location>
        <begin position="21"/>
        <end position="201"/>
    </location>
</feature>
<name>A0ABS7WSQ1_9BACT</name>
<evidence type="ECO:0000313" key="3">
    <source>
        <dbReference type="Proteomes" id="UP000786183"/>
    </source>
</evidence>
<gene>
    <name evidence="2" type="ORF">AVCANL283_06745</name>
</gene>
<reference evidence="2 3" key="1">
    <citation type="submission" date="2020-07" db="EMBL/GenBank/DDBJ databases">
        <title>Transfer of Campylobacter canadensis to the novel genus Avispirillum gen. nov., that also includes two novel species recovered from migratory waterfowl: Avispirillum anseris sp. nov. and Avispirillum brantae sp. nov.</title>
        <authorList>
            <person name="Miller W.G."/>
            <person name="Chapman M.H."/>
            <person name="Yee E."/>
            <person name="Inglis G.D."/>
        </authorList>
    </citation>
    <scope>NUCLEOTIDE SEQUENCE [LARGE SCALE GENOMIC DNA]</scope>
    <source>
        <strain evidence="2 3">L283</strain>
    </source>
</reference>